<evidence type="ECO:0000313" key="5">
    <source>
        <dbReference type="Proteomes" id="UP001149090"/>
    </source>
</evidence>
<dbReference type="PANTHER" id="PTHR12186">
    <property type="entry name" value="SIKE FAMILY MEMBER"/>
    <property type="match status" value="1"/>
</dbReference>
<reference evidence="4" key="1">
    <citation type="submission" date="2022-10" db="EMBL/GenBank/DDBJ databases">
        <title>Novel sulphate-reducing endosymbionts in the free-living metamonad Anaeramoeba.</title>
        <authorList>
            <person name="Jerlstrom-Hultqvist J."/>
            <person name="Cepicka I."/>
            <person name="Gallot-Lavallee L."/>
            <person name="Salas-Leiva D."/>
            <person name="Curtis B.A."/>
            <person name="Zahonova K."/>
            <person name="Pipaliya S."/>
            <person name="Dacks J."/>
            <person name="Roger A.J."/>
        </authorList>
    </citation>
    <scope>NUCLEOTIDE SEQUENCE</scope>
    <source>
        <strain evidence="4">BMAN</strain>
    </source>
</reference>
<name>A0A9Q0LVR3_ANAIG</name>
<organism evidence="4 5">
    <name type="scientific">Anaeramoeba ignava</name>
    <name type="common">Anaerobic marine amoeba</name>
    <dbReference type="NCBI Taxonomy" id="1746090"/>
    <lineage>
        <taxon>Eukaryota</taxon>
        <taxon>Metamonada</taxon>
        <taxon>Anaeramoebidae</taxon>
        <taxon>Anaeramoeba</taxon>
    </lineage>
</organism>
<sequence>MTEISDVINKVLFESTNLQSQMESYKNITNSLAERIKTIQEKIEDKKEIESKDENEIINKLKEENQELTNCVIEYQISLKLIINKYKEKLLESQQKIENLELKHFDEQQELNDEIETLKEENGKLKTKVHEMLKVMKESQEEVDKDFESYQTNIEQLKQENESLRDLLKISGIDIQTKK</sequence>
<comment type="similarity">
    <text evidence="1">Belongs to the SIKE family.</text>
</comment>
<evidence type="ECO:0000256" key="3">
    <source>
        <dbReference type="SAM" id="Coils"/>
    </source>
</evidence>
<dbReference type="Pfam" id="PF05769">
    <property type="entry name" value="SIKE"/>
    <property type="match status" value="1"/>
</dbReference>
<dbReference type="InterPro" id="IPR008555">
    <property type="entry name" value="SIKE"/>
</dbReference>
<accession>A0A9Q0LVR3</accession>
<keyword evidence="5" id="KW-1185">Reference proteome</keyword>
<dbReference type="EMBL" id="JAPDFW010000033">
    <property type="protein sequence ID" value="KAJ5079429.1"/>
    <property type="molecule type" value="Genomic_DNA"/>
</dbReference>
<comment type="caution">
    <text evidence="4">The sequence shown here is derived from an EMBL/GenBank/DDBJ whole genome shotgun (WGS) entry which is preliminary data.</text>
</comment>
<protein>
    <submittedName>
        <fullName evidence="4">Fgfr1 oncogene partner 2</fullName>
    </submittedName>
</protein>
<gene>
    <name evidence="4" type="ORF">M0811_04450</name>
</gene>
<keyword evidence="2 3" id="KW-0175">Coiled coil</keyword>
<feature type="coiled-coil region" evidence="3">
    <location>
        <begin position="44"/>
        <end position="167"/>
    </location>
</feature>
<evidence type="ECO:0000256" key="1">
    <source>
        <dbReference type="ARBA" id="ARBA00005537"/>
    </source>
</evidence>
<evidence type="ECO:0000313" key="4">
    <source>
        <dbReference type="EMBL" id="KAJ5079429.1"/>
    </source>
</evidence>
<dbReference type="AlphaFoldDB" id="A0A9Q0LVR3"/>
<dbReference type="Proteomes" id="UP001149090">
    <property type="component" value="Unassembled WGS sequence"/>
</dbReference>
<evidence type="ECO:0000256" key="2">
    <source>
        <dbReference type="ARBA" id="ARBA00023054"/>
    </source>
</evidence>
<dbReference type="PANTHER" id="PTHR12186:SF2">
    <property type="entry name" value="FGFR1 ONCOGENE PARTNER 2 HOMOLOG"/>
    <property type="match status" value="1"/>
</dbReference>
<proteinExistence type="inferred from homology"/>